<accession>A0AC61N129</accession>
<gene>
    <name evidence="1" type="primary">rnpA</name>
    <name evidence="1" type="ORF">JYE49_13050</name>
</gene>
<organism evidence="1 2">
    <name type="scientific">Aristaeella hokkaidonensis</name>
    <dbReference type="NCBI Taxonomy" id="3046382"/>
    <lineage>
        <taxon>Bacteria</taxon>
        <taxon>Bacillati</taxon>
        <taxon>Bacillota</taxon>
        <taxon>Clostridia</taxon>
        <taxon>Eubacteriales</taxon>
        <taxon>Aristaeellaceae</taxon>
        <taxon>Aristaeella</taxon>
    </lineage>
</organism>
<evidence type="ECO:0000313" key="2">
    <source>
        <dbReference type="Proteomes" id="UP000682782"/>
    </source>
</evidence>
<sequence length="120" mass="13809">MERRYRLKKNKAFQYVYHRGHSVGCRNLVMLLAPGRELKIGFSVSKKTGNAVTRNRIKRRLRECFRPYLGDVKTGLYVVVARPSAAEAAFGDLKKDVHYLLKKQNALIKRSSENEGNRAE</sequence>
<keyword evidence="2" id="KW-1185">Reference proteome</keyword>
<evidence type="ECO:0000313" key="1">
    <source>
        <dbReference type="EMBL" id="QUC66764.1"/>
    </source>
</evidence>
<reference evidence="1" key="1">
    <citation type="submission" date="2021-01" db="EMBL/GenBank/DDBJ databases">
        <title>Complete genome sequence of Clostridiales bacterium R-7.</title>
        <authorList>
            <person name="Mahoney-Kurpe S.C."/>
            <person name="Palevich N."/>
            <person name="Koike S."/>
            <person name="Moon C.D."/>
            <person name="Attwood G.T."/>
        </authorList>
    </citation>
    <scope>NUCLEOTIDE SEQUENCE</scope>
    <source>
        <strain evidence="1">R-7</strain>
    </source>
</reference>
<dbReference type="Proteomes" id="UP000682782">
    <property type="component" value="Chromosome"/>
</dbReference>
<name>A0AC61N129_9FIRM</name>
<protein>
    <submittedName>
        <fullName evidence="1">Ribonuclease P protein component</fullName>
        <ecNumber evidence="1">3.1.26.5</ecNumber>
    </submittedName>
</protein>
<dbReference type="EC" id="3.1.26.5" evidence="1"/>
<dbReference type="EMBL" id="CP068393">
    <property type="protein sequence ID" value="QUC66764.1"/>
    <property type="molecule type" value="Genomic_DNA"/>
</dbReference>
<keyword evidence="1" id="KW-0378">Hydrolase</keyword>
<proteinExistence type="predicted"/>